<evidence type="ECO:0000256" key="3">
    <source>
        <dbReference type="ARBA" id="ARBA00023163"/>
    </source>
</evidence>
<dbReference type="InterPro" id="IPR009057">
    <property type="entry name" value="Homeodomain-like_sf"/>
</dbReference>
<dbReference type="InterPro" id="IPR018062">
    <property type="entry name" value="HTH_AraC-typ_CS"/>
</dbReference>
<dbReference type="RefSeq" id="WP_090122271.1">
    <property type="nucleotide sequence ID" value="NZ_CP045300.1"/>
</dbReference>
<evidence type="ECO:0000313" key="5">
    <source>
        <dbReference type="EMBL" id="SFT96298.1"/>
    </source>
</evidence>
<dbReference type="GO" id="GO:0043565">
    <property type="term" value="F:sequence-specific DNA binding"/>
    <property type="evidence" value="ECO:0007669"/>
    <property type="project" value="InterPro"/>
</dbReference>
<evidence type="ECO:0000256" key="1">
    <source>
        <dbReference type="ARBA" id="ARBA00023015"/>
    </source>
</evidence>
<dbReference type="Pfam" id="PF12833">
    <property type="entry name" value="HTH_18"/>
    <property type="match status" value="1"/>
</dbReference>
<dbReference type="PANTHER" id="PTHR46796:SF7">
    <property type="entry name" value="ARAC FAMILY TRANSCRIPTIONAL REGULATOR"/>
    <property type="match status" value="1"/>
</dbReference>
<dbReference type="SMART" id="SM00342">
    <property type="entry name" value="HTH_ARAC"/>
    <property type="match status" value="1"/>
</dbReference>
<evidence type="ECO:0000256" key="2">
    <source>
        <dbReference type="ARBA" id="ARBA00023125"/>
    </source>
</evidence>
<protein>
    <submittedName>
        <fullName evidence="5">AraC-type DNA-binding protein</fullName>
    </submittedName>
</protein>
<keyword evidence="2 5" id="KW-0238">DNA-binding</keyword>
<dbReference type="PANTHER" id="PTHR46796">
    <property type="entry name" value="HTH-TYPE TRANSCRIPTIONAL ACTIVATOR RHAS-RELATED"/>
    <property type="match status" value="1"/>
</dbReference>
<gene>
    <name evidence="5" type="ORF">SAMN05192562_103383</name>
</gene>
<dbReference type="AlphaFoldDB" id="A0A1I7CA80"/>
<dbReference type="GO" id="GO:0003700">
    <property type="term" value="F:DNA-binding transcription factor activity"/>
    <property type="evidence" value="ECO:0007669"/>
    <property type="project" value="InterPro"/>
</dbReference>
<dbReference type="InterPro" id="IPR018060">
    <property type="entry name" value="HTH_AraC"/>
</dbReference>
<organism evidence="5 6">
    <name type="scientific">Kosakonia arachidis</name>
    <dbReference type="NCBI Taxonomy" id="551989"/>
    <lineage>
        <taxon>Bacteria</taxon>
        <taxon>Pseudomonadati</taxon>
        <taxon>Pseudomonadota</taxon>
        <taxon>Gammaproteobacteria</taxon>
        <taxon>Enterobacterales</taxon>
        <taxon>Enterobacteriaceae</taxon>
        <taxon>Kosakonia</taxon>
    </lineage>
</organism>
<feature type="domain" description="HTH araC/xylS-type" evidence="4">
    <location>
        <begin position="198"/>
        <end position="296"/>
    </location>
</feature>
<dbReference type="Gene3D" id="1.10.10.60">
    <property type="entry name" value="Homeodomain-like"/>
    <property type="match status" value="2"/>
</dbReference>
<keyword evidence="1" id="KW-0805">Transcription regulation</keyword>
<keyword evidence="3" id="KW-0804">Transcription</keyword>
<proteinExistence type="predicted"/>
<accession>A0A1I7CA80</accession>
<dbReference type="Proteomes" id="UP000199187">
    <property type="component" value="Unassembled WGS sequence"/>
</dbReference>
<dbReference type="PROSITE" id="PS01124">
    <property type="entry name" value="HTH_ARAC_FAMILY_2"/>
    <property type="match status" value="1"/>
</dbReference>
<name>A0A1I7CA80_9ENTR</name>
<dbReference type="Pfam" id="PF12852">
    <property type="entry name" value="Cupin_6"/>
    <property type="match status" value="1"/>
</dbReference>
<dbReference type="InterPro" id="IPR032783">
    <property type="entry name" value="AraC_lig"/>
</dbReference>
<dbReference type="EMBL" id="FPAU01000003">
    <property type="protein sequence ID" value="SFT96298.1"/>
    <property type="molecule type" value="Genomic_DNA"/>
</dbReference>
<sequence>MSDPLTDIVALLNPKPSHSKLVEGRGEWRIVRESGGEAFYCAVLEGECLINVNGQGPKLLVAGDFILIPAAYSFENTNAGRSSPTDITLPTIIGEGHVRIGATSGPADLIMHVGHCEFDTPDKQLIVSLLPNEILIKGQRRFVTLLELLREESRARRPGRDVVLMHLLQLLLVESLRSNPELPKTAGVLKGLQHEKIAVALHLMHEKPGDEWQIAQLARHAAMSRSAFFAAFNETVGMPPGQYLLFWRMSLAKKALVSSKEKIEQIAFHIGYQSASAFNVAFTQYVGVPPGVFRRQNGTAQTRAPALNEARAFL</sequence>
<reference evidence="6" key="1">
    <citation type="submission" date="2016-10" db="EMBL/GenBank/DDBJ databases">
        <authorList>
            <person name="Varghese N."/>
            <person name="Submissions S."/>
        </authorList>
    </citation>
    <scope>NUCLEOTIDE SEQUENCE [LARGE SCALE GENOMIC DNA]</scope>
    <source>
        <strain evidence="6">Ah-143</strain>
    </source>
</reference>
<dbReference type="SUPFAM" id="SSF46689">
    <property type="entry name" value="Homeodomain-like"/>
    <property type="match status" value="2"/>
</dbReference>
<dbReference type="PROSITE" id="PS00041">
    <property type="entry name" value="HTH_ARAC_FAMILY_1"/>
    <property type="match status" value="1"/>
</dbReference>
<dbReference type="OrthoDB" id="9783876at2"/>
<evidence type="ECO:0000259" key="4">
    <source>
        <dbReference type="PROSITE" id="PS01124"/>
    </source>
</evidence>
<evidence type="ECO:0000313" key="6">
    <source>
        <dbReference type="Proteomes" id="UP000199187"/>
    </source>
</evidence>
<dbReference type="InterPro" id="IPR050204">
    <property type="entry name" value="AraC_XylS_family_regulators"/>
</dbReference>
<keyword evidence="6" id="KW-1185">Reference proteome</keyword>